<proteinExistence type="predicted"/>
<protein>
    <submittedName>
        <fullName evidence="1">ADP-heptose:LPS heptosyltransferase</fullName>
    </submittedName>
</protein>
<dbReference type="GO" id="GO:0009244">
    <property type="term" value="P:lipopolysaccharide core region biosynthetic process"/>
    <property type="evidence" value="ECO:0007669"/>
    <property type="project" value="TreeGrafter"/>
</dbReference>
<evidence type="ECO:0000313" key="1">
    <source>
        <dbReference type="EMBL" id="PQV65387.1"/>
    </source>
</evidence>
<sequence>MKKNVSQRMGNLASAEAVSHSRAAKLASPVVMAAPVLKIATFHSSSLGSLVASFPALVALRDSFPGARICSFVRAPLIPLLENFAGVDEAHARPGGGLSSQAALMARLHSSGYDLALSFSQGSNALLLMWATGAPIRAGFVPSHMDALLTHKIAKSGPLRPLDALELVRSIGATPRGEKAHDFLWISPETAARARQMREDAGIARDFLLVSTQARKNSRQKNGDSAETGAASAVDAATLYELAARFDLLLVGSKAQPSLLREVEALRGAAIGAASEVKASETAHSIADLGGKTDVLTLAALCEMSRGVFGIGNGVLQFGKFYEKPVAMLSEGETAARALQTFGF</sequence>
<accession>A0A2S8SX65</accession>
<dbReference type="EMBL" id="NIGF01000001">
    <property type="protein sequence ID" value="PQV65387.1"/>
    <property type="molecule type" value="Genomic_DNA"/>
</dbReference>
<reference evidence="1 2" key="1">
    <citation type="journal article" date="2018" name="Syst. Appl. Microbiol.">
        <title>Abditibacterium utsteinense sp. nov., the first cultivated member of candidate phylum FBP, isolated from ice-free Antarctic soil samples.</title>
        <authorList>
            <person name="Tahon G."/>
            <person name="Tytgat B."/>
            <person name="Lebbe L."/>
            <person name="Carlier A."/>
            <person name="Willems A."/>
        </authorList>
    </citation>
    <scope>NUCLEOTIDE SEQUENCE [LARGE SCALE GENOMIC DNA]</scope>
    <source>
        <strain evidence="1 2">LMG 29911</strain>
    </source>
</reference>
<evidence type="ECO:0000313" key="2">
    <source>
        <dbReference type="Proteomes" id="UP000237684"/>
    </source>
</evidence>
<gene>
    <name evidence="1" type="ORF">B1R32_101127</name>
</gene>
<keyword evidence="1" id="KW-0808">Transferase</keyword>
<dbReference type="GO" id="GO:0008713">
    <property type="term" value="F:ADP-heptose-lipopolysaccharide heptosyltransferase activity"/>
    <property type="evidence" value="ECO:0007669"/>
    <property type="project" value="TreeGrafter"/>
</dbReference>
<dbReference type="GO" id="GO:0005829">
    <property type="term" value="C:cytosol"/>
    <property type="evidence" value="ECO:0007669"/>
    <property type="project" value="TreeGrafter"/>
</dbReference>
<dbReference type="InParanoid" id="A0A2S8SX65"/>
<dbReference type="InterPro" id="IPR051199">
    <property type="entry name" value="LPS_LOS_Heptosyltrfase"/>
</dbReference>
<dbReference type="RefSeq" id="WP_105482129.1">
    <property type="nucleotide sequence ID" value="NZ_NIGF01000001.1"/>
</dbReference>
<comment type="caution">
    <text evidence="1">The sequence shown here is derived from an EMBL/GenBank/DDBJ whole genome shotgun (WGS) entry which is preliminary data.</text>
</comment>
<keyword evidence="2" id="KW-1185">Reference proteome</keyword>
<dbReference type="SUPFAM" id="SSF53756">
    <property type="entry name" value="UDP-Glycosyltransferase/glycogen phosphorylase"/>
    <property type="match status" value="1"/>
</dbReference>
<organism evidence="1 2">
    <name type="scientific">Abditibacterium utsteinense</name>
    <dbReference type="NCBI Taxonomy" id="1960156"/>
    <lineage>
        <taxon>Bacteria</taxon>
        <taxon>Pseudomonadati</taxon>
        <taxon>Abditibacteriota</taxon>
        <taxon>Abditibacteriia</taxon>
        <taxon>Abditibacteriales</taxon>
        <taxon>Abditibacteriaceae</taxon>
        <taxon>Abditibacterium</taxon>
    </lineage>
</organism>
<dbReference type="AlphaFoldDB" id="A0A2S8SX65"/>
<dbReference type="Gene3D" id="3.40.50.2000">
    <property type="entry name" value="Glycogen Phosphorylase B"/>
    <property type="match status" value="1"/>
</dbReference>
<dbReference type="PANTHER" id="PTHR30160">
    <property type="entry name" value="TETRAACYLDISACCHARIDE 4'-KINASE-RELATED"/>
    <property type="match status" value="1"/>
</dbReference>
<dbReference type="OrthoDB" id="9797795at2"/>
<name>A0A2S8SX65_9BACT</name>
<dbReference type="Proteomes" id="UP000237684">
    <property type="component" value="Unassembled WGS sequence"/>
</dbReference>